<feature type="compositionally biased region" description="Low complexity" evidence="1">
    <location>
        <begin position="63"/>
        <end position="73"/>
    </location>
</feature>
<feature type="compositionally biased region" description="Basic and acidic residues" evidence="1">
    <location>
        <begin position="74"/>
        <end position="91"/>
    </location>
</feature>
<keyword evidence="3" id="KW-1185">Reference proteome</keyword>
<dbReference type="Proteomes" id="UP000829354">
    <property type="component" value="Chromosome I"/>
</dbReference>
<reference evidence="2 3" key="1">
    <citation type="submission" date="2022-04" db="EMBL/GenBank/DDBJ databases">
        <title>Chromosome-level reference genomes for two strains of Caenorhabditis briggsae: an improved platform for comparative genomics.</title>
        <authorList>
            <person name="Stevens L."/>
            <person name="Andersen E."/>
        </authorList>
    </citation>
    <scope>NUCLEOTIDE SEQUENCE [LARGE SCALE GENOMIC DNA]</scope>
    <source>
        <strain evidence="2">VX34</strain>
        <tissue evidence="2">Whole-organism</tissue>
    </source>
</reference>
<proteinExistence type="predicted"/>
<evidence type="ECO:0000313" key="3">
    <source>
        <dbReference type="Proteomes" id="UP000829354"/>
    </source>
</evidence>
<sequence length="91" mass="10234">MNRLILCQFEPYSAILLEITVLDIRRLVQPSPPPKQNSPNCKSVPKGVVHQITFTPNKNQQKSTSTPPTSVRSTDLKSDYLDSGLEKQKKI</sequence>
<evidence type="ECO:0000313" key="2">
    <source>
        <dbReference type="EMBL" id="UMM13848.1"/>
    </source>
</evidence>
<organism evidence="2 3">
    <name type="scientific">Caenorhabditis briggsae</name>
    <dbReference type="NCBI Taxonomy" id="6238"/>
    <lineage>
        <taxon>Eukaryota</taxon>
        <taxon>Metazoa</taxon>
        <taxon>Ecdysozoa</taxon>
        <taxon>Nematoda</taxon>
        <taxon>Chromadorea</taxon>
        <taxon>Rhabditida</taxon>
        <taxon>Rhabditina</taxon>
        <taxon>Rhabditomorpha</taxon>
        <taxon>Rhabditoidea</taxon>
        <taxon>Rhabditidae</taxon>
        <taxon>Peloderinae</taxon>
        <taxon>Caenorhabditis</taxon>
    </lineage>
</organism>
<feature type="region of interest" description="Disordered" evidence="1">
    <location>
        <begin position="29"/>
        <end position="91"/>
    </location>
</feature>
<protein>
    <submittedName>
        <fullName evidence="2">Uncharacterized protein</fullName>
    </submittedName>
</protein>
<evidence type="ECO:0000256" key="1">
    <source>
        <dbReference type="SAM" id="MobiDB-lite"/>
    </source>
</evidence>
<dbReference type="EMBL" id="CP092620">
    <property type="protein sequence ID" value="UMM13848.1"/>
    <property type="molecule type" value="Genomic_DNA"/>
</dbReference>
<gene>
    <name evidence="2" type="ORF">L5515_001923</name>
</gene>
<accession>A0AAE9J3K7</accession>
<name>A0AAE9J3K7_CAEBR</name>
<feature type="compositionally biased region" description="Polar residues" evidence="1">
    <location>
        <begin position="52"/>
        <end position="62"/>
    </location>
</feature>
<dbReference type="AlphaFoldDB" id="A0AAE9J3K7"/>